<dbReference type="Proteomes" id="UP000887575">
    <property type="component" value="Unassembled WGS sequence"/>
</dbReference>
<dbReference type="WBParaSite" id="MBELARI_LOCUS18903">
    <property type="protein sequence ID" value="MBELARI_LOCUS18903"/>
    <property type="gene ID" value="MBELARI_LOCUS18903"/>
</dbReference>
<keyword evidence="1" id="KW-1185">Reference proteome</keyword>
<protein>
    <submittedName>
        <fullName evidence="2">Uncharacterized protein</fullName>
    </submittedName>
</protein>
<sequence length="112" mass="12466">MERVGSELTIREMATGHGVMGKNGIMIVYILQVDHFGPVAYMDASEQVWWKEARNVTYSFLCASPVTGLTELTSTPSPITINPTNYPEPLNCLPCISESFTVDLRVREEIAE</sequence>
<accession>A0AAF3EXT7</accession>
<evidence type="ECO:0000313" key="2">
    <source>
        <dbReference type="WBParaSite" id="MBELARI_LOCUS18903"/>
    </source>
</evidence>
<name>A0AAF3EXT7_9BILA</name>
<dbReference type="AlphaFoldDB" id="A0AAF3EXT7"/>
<reference evidence="2" key="1">
    <citation type="submission" date="2024-02" db="UniProtKB">
        <authorList>
            <consortium name="WormBaseParasite"/>
        </authorList>
    </citation>
    <scope>IDENTIFICATION</scope>
</reference>
<evidence type="ECO:0000313" key="1">
    <source>
        <dbReference type="Proteomes" id="UP000887575"/>
    </source>
</evidence>
<proteinExistence type="predicted"/>
<organism evidence="1 2">
    <name type="scientific">Mesorhabditis belari</name>
    <dbReference type="NCBI Taxonomy" id="2138241"/>
    <lineage>
        <taxon>Eukaryota</taxon>
        <taxon>Metazoa</taxon>
        <taxon>Ecdysozoa</taxon>
        <taxon>Nematoda</taxon>
        <taxon>Chromadorea</taxon>
        <taxon>Rhabditida</taxon>
        <taxon>Rhabditina</taxon>
        <taxon>Rhabditomorpha</taxon>
        <taxon>Rhabditoidea</taxon>
        <taxon>Rhabditidae</taxon>
        <taxon>Mesorhabditinae</taxon>
        <taxon>Mesorhabditis</taxon>
    </lineage>
</organism>